<dbReference type="InterPro" id="IPR050490">
    <property type="entry name" value="Bact_solute-bd_prot1"/>
</dbReference>
<dbReference type="Gene3D" id="3.40.190.10">
    <property type="entry name" value="Periplasmic binding protein-like II"/>
    <property type="match status" value="1"/>
</dbReference>
<name>A0A3D9I867_9BACL</name>
<accession>A0A3D9I867</accession>
<proteinExistence type="predicted"/>
<dbReference type="Pfam" id="PF01547">
    <property type="entry name" value="SBP_bac_1"/>
    <property type="match status" value="1"/>
</dbReference>
<sequence length="469" mass="52980">MERNAARTYNRRHRETKEMWWSMYGPMNKRLHAAAFLLLAFVLSAGCSKGDSLRAGDPDATSKAAGPQVTLQVWGDLGNQVALEASFRRINENFMRLHPNIRLNYKYVQTPESLDFGVLSNELPDVFYVQGNKTTKMRELALNGYLLPLDDYGLDLRRFPEGAVQYGTVDGTLYSSLPAFMDTQLVYYNKDVFRKYDLAPPRTWDDFVSLLDVLVSRGVTPISMPGTEYKERSWLSYAFLALFAPEQSEALMNDKSGVRLTDPEIVQGLQAFRDFAEKGYFGRDYVTQDRVGWQLSFTNGDAAMIVDGSWNNLLYENSGVNVGKFYVPNPEGKRIAPISYNNWTTYAVSRNSKYPDQAVEYLKYLNSREAQQLLGDDTGMIPILDDIEPQPSIQDLMSYDDGVDNFTTIMAHLSKRDMDAPALYRQTVLAELLTSKLDGREAAELLEQAIDYVDPKLNETATNQGGSTP</sequence>
<evidence type="ECO:0000313" key="1">
    <source>
        <dbReference type="EMBL" id="RED57953.1"/>
    </source>
</evidence>
<organism evidence="1 2">
    <name type="scientific">Cohnella phaseoli</name>
    <dbReference type="NCBI Taxonomy" id="456490"/>
    <lineage>
        <taxon>Bacteria</taxon>
        <taxon>Bacillati</taxon>
        <taxon>Bacillota</taxon>
        <taxon>Bacilli</taxon>
        <taxon>Bacillales</taxon>
        <taxon>Paenibacillaceae</taxon>
        <taxon>Cohnella</taxon>
    </lineage>
</organism>
<keyword evidence="2" id="KW-1185">Reference proteome</keyword>
<gene>
    <name evidence="1" type="ORF">DFP98_13550</name>
</gene>
<dbReference type="PANTHER" id="PTHR43649:SF12">
    <property type="entry name" value="DIACETYLCHITOBIOSE BINDING PROTEIN DASA"/>
    <property type="match status" value="1"/>
</dbReference>
<dbReference type="PANTHER" id="PTHR43649">
    <property type="entry name" value="ARABINOSE-BINDING PROTEIN-RELATED"/>
    <property type="match status" value="1"/>
</dbReference>
<evidence type="ECO:0000313" key="2">
    <source>
        <dbReference type="Proteomes" id="UP000256977"/>
    </source>
</evidence>
<dbReference type="EMBL" id="QRDZ01000035">
    <property type="protein sequence ID" value="RED57953.1"/>
    <property type="molecule type" value="Genomic_DNA"/>
</dbReference>
<dbReference type="InterPro" id="IPR006059">
    <property type="entry name" value="SBP"/>
</dbReference>
<dbReference type="AlphaFoldDB" id="A0A3D9I867"/>
<comment type="caution">
    <text evidence="1">The sequence shown here is derived from an EMBL/GenBank/DDBJ whole genome shotgun (WGS) entry which is preliminary data.</text>
</comment>
<reference evidence="1 2" key="1">
    <citation type="submission" date="2018-07" db="EMBL/GenBank/DDBJ databases">
        <title>Genomic Encyclopedia of Type Strains, Phase III (KMG-III): the genomes of soil and plant-associated and newly described type strains.</title>
        <authorList>
            <person name="Whitman W."/>
        </authorList>
    </citation>
    <scope>NUCLEOTIDE SEQUENCE [LARGE SCALE GENOMIC DNA]</scope>
    <source>
        <strain evidence="1 2">CECT 7287</strain>
    </source>
</reference>
<dbReference type="SUPFAM" id="SSF53850">
    <property type="entry name" value="Periplasmic binding protein-like II"/>
    <property type="match status" value="1"/>
</dbReference>
<dbReference type="Proteomes" id="UP000256977">
    <property type="component" value="Unassembled WGS sequence"/>
</dbReference>
<protein>
    <submittedName>
        <fullName evidence="1">ABC-type glycerol-3-phosphate transport system substrate-binding protein</fullName>
    </submittedName>
</protein>